<evidence type="ECO:0000313" key="3">
    <source>
        <dbReference type="Proteomes" id="UP000273809"/>
    </source>
</evidence>
<keyword evidence="1" id="KW-0812">Transmembrane</keyword>
<name>A0AAD0TTV5_9BACT</name>
<evidence type="ECO:0000313" key="2">
    <source>
        <dbReference type="EMBL" id="AYJ80807.1"/>
    </source>
</evidence>
<dbReference type="AlphaFoldDB" id="A0AAD0TTV5"/>
<organism evidence="2 3">
    <name type="scientific">Aliarcobacter cryaerophilus ATCC 43158</name>
    <dbReference type="NCBI Taxonomy" id="1032070"/>
    <lineage>
        <taxon>Bacteria</taxon>
        <taxon>Pseudomonadati</taxon>
        <taxon>Campylobacterota</taxon>
        <taxon>Epsilonproteobacteria</taxon>
        <taxon>Campylobacterales</taxon>
        <taxon>Arcobacteraceae</taxon>
        <taxon>Aliarcobacter</taxon>
    </lineage>
</organism>
<feature type="transmembrane region" description="Helical" evidence="1">
    <location>
        <begin position="58"/>
        <end position="80"/>
    </location>
</feature>
<evidence type="ECO:0000256" key="1">
    <source>
        <dbReference type="SAM" id="Phobius"/>
    </source>
</evidence>
<feature type="transmembrane region" description="Helical" evidence="1">
    <location>
        <begin position="137"/>
        <end position="156"/>
    </location>
</feature>
<feature type="transmembrane region" description="Helical" evidence="1">
    <location>
        <begin position="12"/>
        <end position="37"/>
    </location>
</feature>
<keyword evidence="1" id="KW-1133">Transmembrane helix</keyword>
<reference evidence="2 3" key="1">
    <citation type="submission" date="2018-10" db="EMBL/GenBank/DDBJ databases">
        <title>Complete genome sequences of Arcobacter cryaerophilus strains ATCC 43158 and ATCC 49615.</title>
        <authorList>
            <person name="Miller W.G."/>
            <person name="Yee E."/>
            <person name="Bono J.L."/>
        </authorList>
    </citation>
    <scope>NUCLEOTIDE SEQUENCE [LARGE SCALE GENOMIC DNA]</scope>
    <source>
        <strain evidence="2 3">ATCC 43158</strain>
    </source>
</reference>
<keyword evidence="1" id="KW-0472">Membrane</keyword>
<dbReference type="KEGG" id="acre:ACRYA_1706"/>
<gene>
    <name evidence="2" type="ORF">ACRYA_1706</name>
</gene>
<protein>
    <submittedName>
        <fullName evidence="2">Membrane protein</fullName>
    </submittedName>
</protein>
<feature type="transmembrane region" description="Helical" evidence="1">
    <location>
        <begin position="86"/>
        <end position="110"/>
    </location>
</feature>
<dbReference type="Proteomes" id="UP000273809">
    <property type="component" value="Chromosome"/>
</dbReference>
<dbReference type="EMBL" id="CP032823">
    <property type="protein sequence ID" value="AYJ80807.1"/>
    <property type="molecule type" value="Genomic_DNA"/>
</dbReference>
<dbReference type="GeneID" id="56461921"/>
<dbReference type="RefSeq" id="WP_105916782.1">
    <property type="nucleotide sequence ID" value="NZ_CP021072.1"/>
</dbReference>
<proteinExistence type="predicted"/>
<sequence length="159" mass="18267">MIELFNNFSTLIIFLHVISAIVWLGGMIVIRFAIHYSMQNIEEPKIKLGRTLENLKRFFYMVIPSIIALLITAIILILALNFKDTSLYKFVIAKEIIWLIMTAIFMIIYIKRNKAQKAFDIGDFTTAKNKLNLLAKYLIPINIFLGIIAVILGITLRGF</sequence>
<accession>A0AAD0TTV5</accession>